<keyword evidence="6 9" id="KW-1133">Transmembrane helix</keyword>
<comment type="function">
    <text evidence="9">Involved in protein export. Participates in an early event of protein translocation.</text>
</comment>
<evidence type="ECO:0000313" key="10">
    <source>
        <dbReference type="EMBL" id="OGK42818.1"/>
    </source>
</evidence>
<gene>
    <name evidence="10" type="ORF">A3A74_01260</name>
</gene>
<dbReference type="GO" id="GO:0005886">
    <property type="term" value="C:plasma membrane"/>
    <property type="evidence" value="ECO:0007669"/>
    <property type="project" value="UniProtKB-SubCell"/>
</dbReference>
<comment type="caution">
    <text evidence="9">Lacks conserved residue(s) required for the propagation of feature annotation.</text>
</comment>
<keyword evidence="5 9" id="KW-0653">Protein transport</keyword>
<dbReference type="Proteomes" id="UP000179270">
    <property type="component" value="Unassembled WGS sequence"/>
</dbReference>
<evidence type="ECO:0000256" key="6">
    <source>
        <dbReference type="ARBA" id="ARBA00022989"/>
    </source>
</evidence>
<name>A0A1F7IHJ1_9BACT</name>
<keyword evidence="3 9" id="KW-0813">Transport</keyword>
<dbReference type="AlphaFoldDB" id="A0A1F7IHJ1"/>
<evidence type="ECO:0000256" key="7">
    <source>
        <dbReference type="ARBA" id="ARBA00023010"/>
    </source>
</evidence>
<dbReference type="InterPro" id="IPR004692">
    <property type="entry name" value="SecG"/>
</dbReference>
<dbReference type="STRING" id="1802055.A3A74_01260"/>
<dbReference type="GO" id="GO:0009306">
    <property type="term" value="P:protein secretion"/>
    <property type="evidence" value="ECO:0007669"/>
    <property type="project" value="UniProtKB-UniRule"/>
</dbReference>
<keyword evidence="7 9" id="KW-0811">Translocation</keyword>
<dbReference type="GO" id="GO:0015450">
    <property type="term" value="F:protein-transporting ATPase activity"/>
    <property type="evidence" value="ECO:0007669"/>
    <property type="project" value="UniProtKB-UniRule"/>
</dbReference>
<dbReference type="PRINTS" id="PR01651">
    <property type="entry name" value="SECGEXPORT"/>
</dbReference>
<evidence type="ECO:0000256" key="5">
    <source>
        <dbReference type="ARBA" id="ARBA00022927"/>
    </source>
</evidence>
<evidence type="ECO:0000256" key="2">
    <source>
        <dbReference type="ARBA" id="ARBA00008445"/>
    </source>
</evidence>
<evidence type="ECO:0000256" key="8">
    <source>
        <dbReference type="ARBA" id="ARBA00023136"/>
    </source>
</evidence>
<keyword evidence="9" id="KW-1003">Cell membrane</keyword>
<protein>
    <recommendedName>
        <fullName evidence="9">Protein-export membrane protein SecG</fullName>
    </recommendedName>
</protein>
<feature type="transmembrane region" description="Helical" evidence="9">
    <location>
        <begin position="50"/>
        <end position="72"/>
    </location>
</feature>
<comment type="similarity">
    <text evidence="2 9">Belongs to the SecG family.</text>
</comment>
<evidence type="ECO:0000313" key="11">
    <source>
        <dbReference type="Proteomes" id="UP000179270"/>
    </source>
</evidence>
<reference evidence="10 11" key="1">
    <citation type="journal article" date="2016" name="Nat. Commun.">
        <title>Thousands of microbial genomes shed light on interconnected biogeochemical processes in an aquifer system.</title>
        <authorList>
            <person name="Anantharaman K."/>
            <person name="Brown C.T."/>
            <person name="Hug L.A."/>
            <person name="Sharon I."/>
            <person name="Castelle C.J."/>
            <person name="Probst A.J."/>
            <person name="Thomas B.C."/>
            <person name="Singh A."/>
            <person name="Wilkins M.J."/>
            <person name="Karaoz U."/>
            <person name="Brodie E.L."/>
            <person name="Williams K.H."/>
            <person name="Hubbard S.S."/>
            <person name="Banfield J.F."/>
        </authorList>
    </citation>
    <scope>NUCLEOTIDE SEQUENCE [LARGE SCALE GENOMIC DNA]</scope>
</reference>
<comment type="caution">
    <text evidence="10">The sequence shown here is derived from an EMBL/GenBank/DDBJ whole genome shotgun (WGS) entry which is preliminary data.</text>
</comment>
<keyword evidence="8 9" id="KW-0472">Membrane</keyword>
<keyword evidence="4 9" id="KW-0812">Transmembrane</keyword>
<dbReference type="EMBL" id="MGAF01000004">
    <property type="protein sequence ID" value="OGK42818.1"/>
    <property type="molecule type" value="Genomic_DNA"/>
</dbReference>
<sequence>MKNVLLIANIILSILVVVLILIQGRGAGLGSAWGGGGGEMFQTRRGIEKITLRLTVLFIVLFFLVSIINLFVK</sequence>
<evidence type="ECO:0000256" key="3">
    <source>
        <dbReference type="ARBA" id="ARBA00022448"/>
    </source>
</evidence>
<evidence type="ECO:0000256" key="1">
    <source>
        <dbReference type="ARBA" id="ARBA00004141"/>
    </source>
</evidence>
<dbReference type="Pfam" id="PF03840">
    <property type="entry name" value="SecG"/>
    <property type="match status" value="1"/>
</dbReference>
<evidence type="ECO:0000256" key="9">
    <source>
        <dbReference type="RuleBase" id="RU365087"/>
    </source>
</evidence>
<organism evidence="10 11">
    <name type="scientific">Candidatus Roizmanbacteria bacterium RIFCSPLOWO2_01_FULL_35_13</name>
    <dbReference type="NCBI Taxonomy" id="1802055"/>
    <lineage>
        <taxon>Bacteria</taxon>
        <taxon>Candidatus Roizmaniibacteriota</taxon>
    </lineage>
</organism>
<evidence type="ECO:0000256" key="4">
    <source>
        <dbReference type="ARBA" id="ARBA00022692"/>
    </source>
</evidence>
<comment type="subcellular location">
    <subcellularLocation>
        <location evidence="9">Cell membrane</location>
        <topology evidence="9">Multi-pass membrane protein</topology>
    </subcellularLocation>
    <subcellularLocation>
        <location evidence="1">Membrane</location>
        <topology evidence="1">Multi-pass membrane protein</topology>
    </subcellularLocation>
</comment>
<accession>A0A1F7IHJ1</accession>
<proteinExistence type="inferred from homology"/>
<dbReference type="NCBIfam" id="TIGR00810">
    <property type="entry name" value="secG"/>
    <property type="match status" value="1"/>
</dbReference>